<accession>A0A9P3GHR4</accession>
<name>A0A9P3GHR4_9APHY</name>
<evidence type="ECO:0000256" key="1">
    <source>
        <dbReference type="SAM" id="MobiDB-lite"/>
    </source>
</evidence>
<organism evidence="2 3">
    <name type="scientific">Phanerochaete sordida</name>
    <dbReference type="NCBI Taxonomy" id="48140"/>
    <lineage>
        <taxon>Eukaryota</taxon>
        <taxon>Fungi</taxon>
        <taxon>Dikarya</taxon>
        <taxon>Basidiomycota</taxon>
        <taxon>Agaricomycotina</taxon>
        <taxon>Agaricomycetes</taxon>
        <taxon>Polyporales</taxon>
        <taxon>Phanerochaetaceae</taxon>
        <taxon>Phanerochaete</taxon>
    </lineage>
</organism>
<protein>
    <submittedName>
        <fullName evidence="2">Uncharacterized protein</fullName>
    </submittedName>
</protein>
<sequence>MVVKGGQRAKTYGRWRDRPDTSIDAACPATLHFDRRELFSRLSPTNARPSTRGDEIELADQAQQNELIACIVAAAAALQASQKFVYRQLFDGHASSLETVRTAALVLAVHLCALSSTTPGEPGVLCGHMDALSAPHPTAEPQRTPPRSRAPTLPSRVACPPPAYTRRRRGRRCLSDGRDVGASPRCVRRTCTDGPSADALQMPLHWAAHCDTRGWLQSLHRSSGRWLHNKMARCGEAARTTSSCSARVRAS</sequence>
<dbReference type="AlphaFoldDB" id="A0A9P3GHR4"/>
<comment type="caution">
    <text evidence="2">The sequence shown here is derived from an EMBL/GenBank/DDBJ whole genome shotgun (WGS) entry which is preliminary data.</text>
</comment>
<reference evidence="2 3" key="1">
    <citation type="submission" date="2021-08" db="EMBL/GenBank/DDBJ databases">
        <title>Draft Genome Sequence of Phanerochaete sordida strain YK-624.</title>
        <authorList>
            <person name="Mori T."/>
            <person name="Dohra H."/>
            <person name="Suzuki T."/>
            <person name="Kawagishi H."/>
            <person name="Hirai H."/>
        </authorList>
    </citation>
    <scope>NUCLEOTIDE SEQUENCE [LARGE SCALE GENOMIC DNA]</scope>
    <source>
        <strain evidence="2 3">YK-624</strain>
    </source>
</reference>
<dbReference type="EMBL" id="BPQB01000036">
    <property type="protein sequence ID" value="GJE93900.1"/>
    <property type="molecule type" value="Genomic_DNA"/>
</dbReference>
<dbReference type="Proteomes" id="UP000703269">
    <property type="component" value="Unassembled WGS sequence"/>
</dbReference>
<proteinExistence type="predicted"/>
<evidence type="ECO:0000313" key="2">
    <source>
        <dbReference type="EMBL" id="GJE93900.1"/>
    </source>
</evidence>
<evidence type="ECO:0000313" key="3">
    <source>
        <dbReference type="Proteomes" id="UP000703269"/>
    </source>
</evidence>
<gene>
    <name evidence="2" type="ORF">PsYK624_100650</name>
</gene>
<feature type="region of interest" description="Disordered" evidence="1">
    <location>
        <begin position="133"/>
        <end position="177"/>
    </location>
</feature>
<keyword evidence="3" id="KW-1185">Reference proteome</keyword>